<dbReference type="Pfam" id="PF04082">
    <property type="entry name" value="Fungal_trans"/>
    <property type="match status" value="1"/>
</dbReference>
<keyword evidence="6" id="KW-0812">Transmembrane</keyword>
<dbReference type="SUPFAM" id="SSF57701">
    <property type="entry name" value="Zn2/Cys6 DNA-binding domain"/>
    <property type="match status" value="1"/>
</dbReference>
<reference evidence="8" key="1">
    <citation type="submission" date="2021-07" db="EMBL/GenBank/DDBJ databases">
        <authorList>
            <person name="Branca A.L. A."/>
        </authorList>
    </citation>
    <scope>NUCLEOTIDE SEQUENCE</scope>
</reference>
<accession>A0A9W4NN37</accession>
<evidence type="ECO:0000256" key="1">
    <source>
        <dbReference type="ARBA" id="ARBA00022723"/>
    </source>
</evidence>
<dbReference type="CDD" id="cd12148">
    <property type="entry name" value="fungal_TF_MHR"/>
    <property type="match status" value="1"/>
</dbReference>
<dbReference type="Pfam" id="PF00172">
    <property type="entry name" value="Zn_clus"/>
    <property type="match status" value="1"/>
</dbReference>
<dbReference type="OrthoDB" id="44789at2759"/>
<evidence type="ECO:0000256" key="4">
    <source>
        <dbReference type="ARBA" id="ARBA00023163"/>
    </source>
</evidence>
<evidence type="ECO:0000256" key="5">
    <source>
        <dbReference type="ARBA" id="ARBA00023242"/>
    </source>
</evidence>
<dbReference type="AlphaFoldDB" id="A0A9W4NN37"/>
<feature type="transmembrane region" description="Helical" evidence="6">
    <location>
        <begin position="126"/>
        <end position="145"/>
    </location>
</feature>
<dbReference type="GO" id="GO:0003677">
    <property type="term" value="F:DNA binding"/>
    <property type="evidence" value="ECO:0007669"/>
    <property type="project" value="UniProtKB-KW"/>
</dbReference>
<dbReference type="GO" id="GO:0000981">
    <property type="term" value="F:DNA-binding transcription factor activity, RNA polymerase II-specific"/>
    <property type="evidence" value="ECO:0007669"/>
    <property type="project" value="InterPro"/>
</dbReference>
<dbReference type="GO" id="GO:0008270">
    <property type="term" value="F:zinc ion binding"/>
    <property type="evidence" value="ECO:0007669"/>
    <property type="project" value="InterPro"/>
</dbReference>
<evidence type="ECO:0000256" key="2">
    <source>
        <dbReference type="ARBA" id="ARBA00023015"/>
    </source>
</evidence>
<sequence length="530" mass="60683">MQGTSSLRVDLSTQACDICRKRKVKCNIQQTDHLLSCLRCERLHLACTFALPSKTRGPKKRSLSETQQQCIITAAPHRTEDLCDRGLFKRMMQDYLDYIYPMVPLVHRPSFQRALQDDRDREDDGFLALVLAIAALVVATMASRFQAYQSDTRALRFNSRKDFVHACYQKTMGLRTSSYFDHLSFQKFTVSYLFLASFMQIGDQNWSRMLTVEAMQLARLLKLHSISDYTGLNCIETQLRKKGFWVMFYGFVHGHLQNLHGERLTYLDPVALHSIRPDDLMPLEVDDEFIFEHEVLTPENTELCLVTGFVIHSRVFWAAIRDPVPATTGGHCPCVRAKDTCLQISHFQDRLNCLQNLGANMPSFLHMSESTQESVNDDDTDESKRSVQSQLGSIRANLHVTHIWLQSLILDQLEAAQFYPQHRSSSADRVADLDQKLLWVEREKLCRQLFFILFNSSRLSLETNGVHLANKVRDVVASLLGCPFPPEDPIAKKAAEYIQLSTDVLSRLDSSEGMNTLHLQTWVDTDRFHG</sequence>
<feature type="domain" description="Zn(2)-C6 fungal-type" evidence="7">
    <location>
        <begin position="15"/>
        <end position="49"/>
    </location>
</feature>
<dbReference type="PROSITE" id="PS00463">
    <property type="entry name" value="ZN2_CY6_FUNGAL_1"/>
    <property type="match status" value="1"/>
</dbReference>
<proteinExistence type="predicted"/>
<dbReference type="InterPro" id="IPR007219">
    <property type="entry name" value="XnlR_reg_dom"/>
</dbReference>
<dbReference type="InterPro" id="IPR036864">
    <property type="entry name" value="Zn2-C6_fun-type_DNA-bd_sf"/>
</dbReference>
<protein>
    <recommendedName>
        <fullName evidence="7">Zn(2)-C6 fungal-type domain-containing protein</fullName>
    </recommendedName>
</protein>
<keyword evidence="1" id="KW-0479">Metal-binding</keyword>
<keyword evidence="3" id="KW-0238">DNA-binding</keyword>
<dbReference type="PANTHER" id="PTHR46910">
    <property type="entry name" value="TRANSCRIPTION FACTOR PDR1"/>
    <property type="match status" value="1"/>
</dbReference>
<keyword evidence="4" id="KW-0804">Transcription</keyword>
<dbReference type="InterPro" id="IPR050987">
    <property type="entry name" value="AtrR-like"/>
</dbReference>
<dbReference type="Gene3D" id="4.10.240.10">
    <property type="entry name" value="Zn(2)-C6 fungal-type DNA-binding domain"/>
    <property type="match status" value="1"/>
</dbReference>
<evidence type="ECO:0000256" key="6">
    <source>
        <dbReference type="SAM" id="Phobius"/>
    </source>
</evidence>
<evidence type="ECO:0000313" key="8">
    <source>
        <dbReference type="EMBL" id="CAG8386276.1"/>
    </source>
</evidence>
<dbReference type="EMBL" id="CAJVPG010000266">
    <property type="protein sequence ID" value="CAG8386276.1"/>
    <property type="molecule type" value="Genomic_DNA"/>
</dbReference>
<evidence type="ECO:0000256" key="3">
    <source>
        <dbReference type="ARBA" id="ARBA00023125"/>
    </source>
</evidence>
<dbReference type="CDD" id="cd00067">
    <property type="entry name" value="GAL4"/>
    <property type="match status" value="1"/>
</dbReference>
<dbReference type="PROSITE" id="PS50048">
    <property type="entry name" value="ZN2_CY6_FUNGAL_2"/>
    <property type="match status" value="1"/>
</dbReference>
<organism evidence="8 9">
    <name type="scientific">Penicillium salamii</name>
    <dbReference type="NCBI Taxonomy" id="1612424"/>
    <lineage>
        <taxon>Eukaryota</taxon>
        <taxon>Fungi</taxon>
        <taxon>Dikarya</taxon>
        <taxon>Ascomycota</taxon>
        <taxon>Pezizomycotina</taxon>
        <taxon>Eurotiomycetes</taxon>
        <taxon>Eurotiomycetidae</taxon>
        <taxon>Eurotiales</taxon>
        <taxon>Aspergillaceae</taxon>
        <taxon>Penicillium</taxon>
    </lineage>
</organism>
<dbReference type="InterPro" id="IPR001138">
    <property type="entry name" value="Zn2Cys6_DnaBD"/>
</dbReference>
<keyword evidence="6" id="KW-0472">Membrane</keyword>
<dbReference type="PANTHER" id="PTHR46910:SF40">
    <property type="entry name" value="ZN(II)2CYS6 TRANSCRIPTION FACTOR (EUROFUNG)"/>
    <property type="match status" value="1"/>
</dbReference>
<evidence type="ECO:0000313" key="9">
    <source>
        <dbReference type="Proteomes" id="UP001152649"/>
    </source>
</evidence>
<dbReference type="Proteomes" id="UP001152649">
    <property type="component" value="Unassembled WGS sequence"/>
</dbReference>
<evidence type="ECO:0000259" key="7">
    <source>
        <dbReference type="PROSITE" id="PS50048"/>
    </source>
</evidence>
<dbReference type="GO" id="GO:0006351">
    <property type="term" value="P:DNA-templated transcription"/>
    <property type="evidence" value="ECO:0007669"/>
    <property type="project" value="InterPro"/>
</dbReference>
<keyword evidence="6" id="KW-1133">Transmembrane helix</keyword>
<comment type="caution">
    <text evidence="8">The sequence shown here is derived from an EMBL/GenBank/DDBJ whole genome shotgun (WGS) entry which is preliminary data.</text>
</comment>
<keyword evidence="2" id="KW-0805">Transcription regulation</keyword>
<keyword evidence="5" id="KW-0539">Nucleus</keyword>
<dbReference type="SMART" id="SM00066">
    <property type="entry name" value="GAL4"/>
    <property type="match status" value="1"/>
</dbReference>
<name>A0A9W4NN37_9EURO</name>
<gene>
    <name evidence="8" type="ORF">PSALAMII_LOCUS6262</name>
</gene>
<keyword evidence="9" id="KW-1185">Reference proteome</keyword>